<dbReference type="OrthoDB" id="9804019at2"/>
<evidence type="ECO:0000259" key="7">
    <source>
        <dbReference type="PROSITE" id="PS50045"/>
    </source>
</evidence>
<keyword evidence="6" id="KW-0597">Phosphoprotein</keyword>
<dbReference type="HOGENOM" id="CLU_000445_0_6_6"/>
<dbReference type="GO" id="GO:0043565">
    <property type="term" value="F:sequence-specific DNA binding"/>
    <property type="evidence" value="ECO:0007669"/>
    <property type="project" value="InterPro"/>
</dbReference>
<dbReference type="GO" id="GO:0006355">
    <property type="term" value="P:regulation of DNA-templated transcription"/>
    <property type="evidence" value="ECO:0007669"/>
    <property type="project" value="InterPro"/>
</dbReference>
<dbReference type="Pfam" id="PF25601">
    <property type="entry name" value="AAA_lid_14"/>
    <property type="match status" value="1"/>
</dbReference>
<feature type="domain" description="Sigma-54 factor interaction" evidence="7">
    <location>
        <begin position="153"/>
        <end position="382"/>
    </location>
</feature>
<keyword evidence="2" id="KW-0067">ATP-binding</keyword>
<evidence type="ECO:0000256" key="4">
    <source>
        <dbReference type="ARBA" id="ARBA00023125"/>
    </source>
</evidence>
<dbReference type="SUPFAM" id="SSF52172">
    <property type="entry name" value="CheY-like"/>
    <property type="match status" value="1"/>
</dbReference>
<dbReference type="Gene3D" id="1.10.10.60">
    <property type="entry name" value="Homeodomain-like"/>
    <property type="match status" value="1"/>
</dbReference>
<feature type="domain" description="Response regulatory" evidence="8">
    <location>
        <begin position="8"/>
        <end position="123"/>
    </location>
</feature>
<dbReference type="SMART" id="SM00382">
    <property type="entry name" value="AAA"/>
    <property type="match status" value="1"/>
</dbReference>
<dbReference type="AlphaFoldDB" id="K4KNW2"/>
<organism evidence="9 10">
    <name type="scientific">Simiduia agarivorans (strain DSM 21679 / JCM 13881 / BCRC 17597 / SA1)</name>
    <dbReference type="NCBI Taxonomy" id="1117647"/>
    <lineage>
        <taxon>Bacteria</taxon>
        <taxon>Pseudomonadati</taxon>
        <taxon>Pseudomonadota</taxon>
        <taxon>Gammaproteobacteria</taxon>
        <taxon>Cellvibrionales</taxon>
        <taxon>Cellvibrionaceae</taxon>
        <taxon>Simiduia</taxon>
    </lineage>
</organism>
<dbReference type="GO" id="GO:0005524">
    <property type="term" value="F:ATP binding"/>
    <property type="evidence" value="ECO:0007669"/>
    <property type="project" value="UniProtKB-KW"/>
</dbReference>
<evidence type="ECO:0000256" key="2">
    <source>
        <dbReference type="ARBA" id="ARBA00022840"/>
    </source>
</evidence>
<keyword evidence="5" id="KW-0804">Transcription</keyword>
<dbReference type="Pfam" id="PF02954">
    <property type="entry name" value="HTH_8"/>
    <property type="match status" value="1"/>
</dbReference>
<dbReference type="InterPro" id="IPR009057">
    <property type="entry name" value="Homeodomain-like_sf"/>
</dbReference>
<dbReference type="InterPro" id="IPR025944">
    <property type="entry name" value="Sigma_54_int_dom_CS"/>
</dbReference>
<evidence type="ECO:0000256" key="3">
    <source>
        <dbReference type="ARBA" id="ARBA00023015"/>
    </source>
</evidence>
<keyword evidence="1" id="KW-0547">Nucleotide-binding</keyword>
<dbReference type="Pfam" id="PF00072">
    <property type="entry name" value="Response_reg"/>
    <property type="match status" value="1"/>
</dbReference>
<dbReference type="GO" id="GO:0000160">
    <property type="term" value="P:phosphorelay signal transduction system"/>
    <property type="evidence" value="ECO:0007669"/>
    <property type="project" value="InterPro"/>
</dbReference>
<dbReference type="CDD" id="cd17569">
    <property type="entry name" value="REC_HupR-like"/>
    <property type="match status" value="1"/>
</dbReference>
<evidence type="ECO:0000259" key="8">
    <source>
        <dbReference type="PROSITE" id="PS50110"/>
    </source>
</evidence>
<dbReference type="PROSITE" id="PS00676">
    <property type="entry name" value="SIGMA54_INTERACT_2"/>
    <property type="match status" value="1"/>
</dbReference>
<dbReference type="SMART" id="SM00448">
    <property type="entry name" value="REC"/>
    <property type="match status" value="1"/>
</dbReference>
<dbReference type="InterPro" id="IPR025943">
    <property type="entry name" value="Sigma_54_int_dom_ATP-bd_2"/>
</dbReference>
<name>K4KNW2_SIMAS</name>
<evidence type="ECO:0000256" key="5">
    <source>
        <dbReference type="ARBA" id="ARBA00023163"/>
    </source>
</evidence>
<dbReference type="InterPro" id="IPR058031">
    <property type="entry name" value="AAA_lid_NorR"/>
</dbReference>
<dbReference type="InterPro" id="IPR003593">
    <property type="entry name" value="AAA+_ATPase"/>
</dbReference>
<dbReference type="Gene3D" id="1.10.8.60">
    <property type="match status" value="1"/>
</dbReference>
<gene>
    <name evidence="9" type="ordered locus">M5M_13270</name>
</gene>
<dbReference type="Gene3D" id="3.40.50.300">
    <property type="entry name" value="P-loop containing nucleotide triphosphate hydrolases"/>
    <property type="match status" value="1"/>
</dbReference>
<dbReference type="CDD" id="cd00009">
    <property type="entry name" value="AAA"/>
    <property type="match status" value="1"/>
</dbReference>
<keyword evidence="4" id="KW-0238">DNA-binding</keyword>
<dbReference type="STRING" id="1117647.M5M_13270"/>
<dbReference type="PROSITE" id="PS50110">
    <property type="entry name" value="RESPONSE_REGULATORY"/>
    <property type="match status" value="1"/>
</dbReference>
<keyword evidence="10" id="KW-1185">Reference proteome</keyword>
<dbReference type="InterPro" id="IPR002078">
    <property type="entry name" value="Sigma_54_int"/>
</dbReference>
<evidence type="ECO:0000256" key="6">
    <source>
        <dbReference type="PROSITE-ProRule" id="PRU00169"/>
    </source>
</evidence>
<dbReference type="RefSeq" id="WP_015047961.1">
    <property type="nucleotide sequence ID" value="NC_018868.3"/>
</dbReference>
<dbReference type="KEGG" id="saga:M5M_13270"/>
<dbReference type="Pfam" id="PF00158">
    <property type="entry name" value="Sigma54_activat"/>
    <property type="match status" value="1"/>
</dbReference>
<dbReference type="Gene3D" id="3.40.50.2300">
    <property type="match status" value="1"/>
</dbReference>
<dbReference type="SUPFAM" id="SSF52540">
    <property type="entry name" value="P-loop containing nucleoside triphosphate hydrolases"/>
    <property type="match status" value="1"/>
</dbReference>
<dbReference type="PRINTS" id="PR01590">
    <property type="entry name" value="HTHFIS"/>
</dbReference>
<dbReference type="FunFam" id="3.40.50.300:FF:000006">
    <property type="entry name" value="DNA-binding transcriptional regulator NtrC"/>
    <property type="match status" value="1"/>
</dbReference>
<keyword evidence="3" id="KW-0805">Transcription regulation</keyword>
<proteinExistence type="predicted"/>
<reference evidence="9 10" key="1">
    <citation type="journal article" date="2013" name="Genome Announc.">
        <title>Complete genome sequence of Simiduia agarivorans SA1(T), a marine bacterium able to degrade a variety of polysaccharides.</title>
        <authorList>
            <person name="Lin S.Y."/>
            <person name="Shieh W.Y."/>
            <person name="Chen J.S."/>
            <person name="Tang S.L."/>
        </authorList>
    </citation>
    <scope>NUCLEOTIDE SEQUENCE [LARGE SCALE GENOMIC DNA]</scope>
    <source>
        <strain evidence="10">DSM 21679 / JCM 13881 / BCRC 17597 / SA1</strain>
    </source>
</reference>
<protein>
    <submittedName>
        <fullName evidence="9">Response regulator receiver domain-containing protein</fullName>
    </submittedName>
</protein>
<dbReference type="InterPro" id="IPR001789">
    <property type="entry name" value="Sig_transdc_resp-reg_receiver"/>
</dbReference>
<feature type="modified residue" description="4-aspartylphosphate" evidence="6">
    <location>
        <position position="57"/>
    </location>
</feature>
<dbReference type="EMBL" id="CP003746">
    <property type="protein sequence ID" value="AFU99798.1"/>
    <property type="molecule type" value="Genomic_DNA"/>
</dbReference>
<dbReference type="eggNOG" id="COG2204">
    <property type="taxonomic scope" value="Bacteria"/>
</dbReference>
<evidence type="ECO:0000256" key="1">
    <source>
        <dbReference type="ARBA" id="ARBA00022741"/>
    </source>
</evidence>
<dbReference type="InterPro" id="IPR027417">
    <property type="entry name" value="P-loop_NTPase"/>
</dbReference>
<dbReference type="SUPFAM" id="SSF46689">
    <property type="entry name" value="Homeodomain-like"/>
    <property type="match status" value="1"/>
</dbReference>
<sequence>MAASAGTRFLFVDDEPQILKSLRRMMRNFQAECVFVESGQAALAAFADEPFDVVVSDMRMPEMDGATLLAQIADQYPETIRLVLTGYSEESLIMSAINEGRIWGFIHKPWDDNQLLATLQQAMATQDLIAERALLKRTLARYNAPKNRGFEGFVGNSAPMQLVYSLIERVGSSNASVFITGPSGSGKEVAAQAIHNQSDRRDKPFIALNCAAIPADLMESEIFGHVKGAFSGAVSNRDGAAHQAHGGTLFLDELAEMDINLQAKLLRFIQTGQVQKVGATKADALDIRFVCATNRHPEEAIEQGLLREDLYYRLAVVTLDMPPLRLREGDPALLADHFLQLFAEQEKKAFAGFSQKAQQLLNHYRWPGNVRQLRNCIHNLVVMNEGPLITEQALVEALHLKPEQLDELLAGEAESHAPVASPAARSTIATAPPEPKTIRPLATVEREAIEHAIDHCEGNVVQAAAALGVSPSTLYRKLQAWEKANAST</sequence>
<dbReference type="PROSITE" id="PS00688">
    <property type="entry name" value="SIGMA54_INTERACT_3"/>
    <property type="match status" value="1"/>
</dbReference>
<evidence type="ECO:0000313" key="10">
    <source>
        <dbReference type="Proteomes" id="UP000000466"/>
    </source>
</evidence>
<dbReference type="InterPro" id="IPR011006">
    <property type="entry name" value="CheY-like_superfamily"/>
</dbReference>
<dbReference type="PANTHER" id="PTHR32071:SF117">
    <property type="entry name" value="PTS-DEPENDENT DIHYDROXYACETONE KINASE OPERON REGULATORY PROTEIN-RELATED"/>
    <property type="match status" value="1"/>
</dbReference>
<dbReference type="PANTHER" id="PTHR32071">
    <property type="entry name" value="TRANSCRIPTIONAL REGULATORY PROTEIN"/>
    <property type="match status" value="1"/>
</dbReference>
<dbReference type="Proteomes" id="UP000000466">
    <property type="component" value="Chromosome"/>
</dbReference>
<dbReference type="PROSITE" id="PS50045">
    <property type="entry name" value="SIGMA54_INTERACT_4"/>
    <property type="match status" value="1"/>
</dbReference>
<dbReference type="InterPro" id="IPR002197">
    <property type="entry name" value="HTH_Fis"/>
</dbReference>
<evidence type="ECO:0000313" key="9">
    <source>
        <dbReference type="EMBL" id="AFU99798.1"/>
    </source>
</evidence>
<accession>K4KNW2</accession>